<accession>A0A0A9C6T7</accession>
<evidence type="ECO:0000313" key="2">
    <source>
        <dbReference type="EMBL" id="JAD70153.1"/>
    </source>
</evidence>
<reference evidence="2" key="2">
    <citation type="journal article" date="2015" name="Data Brief">
        <title>Shoot transcriptome of the giant reed, Arundo donax.</title>
        <authorList>
            <person name="Barrero R.A."/>
            <person name="Guerrero F.D."/>
            <person name="Moolhuijzen P."/>
            <person name="Goolsby J.A."/>
            <person name="Tidwell J."/>
            <person name="Bellgard S.E."/>
            <person name="Bellgard M.I."/>
        </authorList>
    </citation>
    <scope>NUCLEOTIDE SEQUENCE</scope>
    <source>
        <tissue evidence="2">Shoot tissue taken approximately 20 cm above the soil surface</tissue>
    </source>
</reference>
<name>A0A0A9C6T7_ARUDO</name>
<organism evidence="2">
    <name type="scientific">Arundo donax</name>
    <name type="common">Giant reed</name>
    <name type="synonym">Donax arundinaceus</name>
    <dbReference type="NCBI Taxonomy" id="35708"/>
    <lineage>
        <taxon>Eukaryota</taxon>
        <taxon>Viridiplantae</taxon>
        <taxon>Streptophyta</taxon>
        <taxon>Embryophyta</taxon>
        <taxon>Tracheophyta</taxon>
        <taxon>Spermatophyta</taxon>
        <taxon>Magnoliopsida</taxon>
        <taxon>Liliopsida</taxon>
        <taxon>Poales</taxon>
        <taxon>Poaceae</taxon>
        <taxon>PACMAD clade</taxon>
        <taxon>Arundinoideae</taxon>
        <taxon>Arundineae</taxon>
        <taxon>Arundo</taxon>
    </lineage>
</organism>
<evidence type="ECO:0000256" key="1">
    <source>
        <dbReference type="SAM" id="SignalP"/>
    </source>
</evidence>
<dbReference type="AlphaFoldDB" id="A0A0A9C6T7"/>
<keyword evidence="1" id="KW-0732">Signal</keyword>
<sequence length="39" mass="4453">MWRCLLLYAVLERATATEVLSVYYSQITPTQNCGNLVMT</sequence>
<protein>
    <submittedName>
        <fullName evidence="2">Uncharacterized protein</fullName>
    </submittedName>
</protein>
<reference evidence="2" key="1">
    <citation type="submission" date="2014-09" db="EMBL/GenBank/DDBJ databases">
        <authorList>
            <person name="Magalhaes I.L.F."/>
            <person name="Oliveira U."/>
            <person name="Santos F.R."/>
            <person name="Vidigal T.H.D.A."/>
            <person name="Brescovit A.D."/>
            <person name="Santos A.J."/>
        </authorList>
    </citation>
    <scope>NUCLEOTIDE SEQUENCE</scope>
    <source>
        <tissue evidence="2">Shoot tissue taken approximately 20 cm above the soil surface</tissue>
    </source>
</reference>
<feature type="signal peptide" evidence="1">
    <location>
        <begin position="1"/>
        <end position="16"/>
    </location>
</feature>
<proteinExistence type="predicted"/>
<feature type="chain" id="PRO_5002060711" evidence="1">
    <location>
        <begin position="17"/>
        <end position="39"/>
    </location>
</feature>
<dbReference type="EMBL" id="GBRH01227742">
    <property type="protein sequence ID" value="JAD70153.1"/>
    <property type="molecule type" value="Transcribed_RNA"/>
</dbReference>